<dbReference type="PROSITE" id="PS51257">
    <property type="entry name" value="PROKAR_LIPOPROTEIN"/>
    <property type="match status" value="1"/>
</dbReference>
<accession>A0A7C2C2S5</accession>
<evidence type="ECO:0000313" key="3">
    <source>
        <dbReference type="EMBL" id="HEO42926.1"/>
    </source>
</evidence>
<dbReference type="InterPro" id="IPR025493">
    <property type="entry name" value="DUF4384"/>
</dbReference>
<sequence length="159" mass="18126">MRLVLLALSAILSACTLTLYPEGLSVTFRVDFGGAILRFEPDRGAGATYFLGEEVRFLLTLDQPGWVSLVVIDPDGRTYELDRFYLDRGTHLLPPGAYRYTLTLPRGLHRVRAVYTEGPPPARVRLEGVYTDWDTRLRLYIEASGARRYDVAETYFYVR</sequence>
<proteinExistence type="predicted"/>
<evidence type="ECO:0000313" key="2">
    <source>
        <dbReference type="EMBL" id="HEH83379.1"/>
    </source>
</evidence>
<organism evidence="2">
    <name type="scientific">Thermus islandicus</name>
    <dbReference type="NCBI Taxonomy" id="540988"/>
    <lineage>
        <taxon>Bacteria</taxon>
        <taxon>Thermotogati</taxon>
        <taxon>Deinococcota</taxon>
        <taxon>Deinococci</taxon>
        <taxon>Thermales</taxon>
        <taxon>Thermaceae</taxon>
        <taxon>Thermus</taxon>
    </lineage>
</organism>
<dbReference type="EMBL" id="DSHZ01000426">
    <property type="protein sequence ID" value="HEO42926.1"/>
    <property type="molecule type" value="Genomic_DNA"/>
</dbReference>
<dbReference type="AlphaFoldDB" id="A0A7C2C2S5"/>
<comment type="caution">
    <text evidence="2">The sequence shown here is derived from an EMBL/GenBank/DDBJ whole genome shotgun (WGS) entry which is preliminary data.</text>
</comment>
<dbReference type="Pfam" id="PF14326">
    <property type="entry name" value="DUF4384"/>
    <property type="match status" value="1"/>
</dbReference>
<dbReference type="EMBL" id="DSKL01000412">
    <property type="protein sequence ID" value="HEH83379.1"/>
    <property type="molecule type" value="Genomic_DNA"/>
</dbReference>
<protein>
    <submittedName>
        <fullName evidence="2">DUF4384 domain-containing protein</fullName>
    </submittedName>
</protein>
<evidence type="ECO:0000259" key="1">
    <source>
        <dbReference type="Pfam" id="PF14326"/>
    </source>
</evidence>
<gene>
    <name evidence="3" type="ORF">ENP09_08810</name>
    <name evidence="2" type="ORF">ENP73_10645</name>
</gene>
<reference evidence="2" key="1">
    <citation type="journal article" date="2020" name="mSystems">
        <title>Genome- and Community-Level Interaction Insights into Carbon Utilization and Element Cycling Functions of Hydrothermarchaeota in Hydrothermal Sediment.</title>
        <authorList>
            <person name="Zhou Z."/>
            <person name="Liu Y."/>
            <person name="Xu W."/>
            <person name="Pan J."/>
            <person name="Luo Z.H."/>
            <person name="Li M."/>
        </authorList>
    </citation>
    <scope>NUCLEOTIDE SEQUENCE [LARGE SCALE GENOMIC DNA]</scope>
    <source>
        <strain evidence="3">SpSt-189</strain>
        <strain evidence="2">SpSt-246</strain>
    </source>
</reference>
<feature type="domain" description="DUF4384" evidence="1">
    <location>
        <begin position="48"/>
        <end position="118"/>
    </location>
</feature>
<name>A0A7C2C2S5_9DEIN</name>